<dbReference type="InterPro" id="IPR021889">
    <property type="entry name" value="DUF3500"/>
</dbReference>
<sequence>MNHKIKICCLFACLLQLTISTAQDLAPAANAFIESLDAEGKRQACFPFDHRERFDWHFVPRQRNGLTFHHMTAQQKAAALALIRASLGEPGVKRTEAIFELENVLRDVENRPANDTYRDPLNYHFSIFGTPGGENEWGWRLEGHHLSLNFSSRNQTLVSATPSFMGSNPAVVLSGPFLNRQVLAEETDQGFALLHSLNETQRNQAKFSDKAPLDIITSNHREAALLDPKGIAYGSLSNNQQQLLQSLVKTYLSRYTATYRDILLERIQNEGWEAITFGWAGSETNAVGEPHYYRIQGADLLIEYDNVQNDANHVHTVVRDLQNDFGEGDALRSHYQREHLPDALAKQGE</sequence>
<dbReference type="STRING" id="1416801.SAMN05192553_103780"/>
<evidence type="ECO:0000313" key="2">
    <source>
        <dbReference type="EMBL" id="SEJ41619.1"/>
    </source>
</evidence>
<keyword evidence="1" id="KW-0732">Signal</keyword>
<dbReference type="AlphaFoldDB" id="A0A1H6YK25"/>
<evidence type="ECO:0000313" key="3">
    <source>
        <dbReference type="Proteomes" id="UP000199403"/>
    </source>
</evidence>
<gene>
    <name evidence="2" type="ORF">SAMN05192553_103780</name>
</gene>
<dbReference type="Pfam" id="PF12006">
    <property type="entry name" value="DUF3500"/>
    <property type="match status" value="1"/>
</dbReference>
<dbReference type="OrthoDB" id="581140at2"/>
<proteinExistence type="predicted"/>
<evidence type="ECO:0000256" key="1">
    <source>
        <dbReference type="SAM" id="SignalP"/>
    </source>
</evidence>
<keyword evidence="3" id="KW-1185">Reference proteome</keyword>
<reference evidence="3" key="1">
    <citation type="submission" date="2016-10" db="EMBL/GenBank/DDBJ databases">
        <authorList>
            <person name="Varghese N."/>
            <person name="Submissions S."/>
        </authorList>
    </citation>
    <scope>NUCLEOTIDE SEQUENCE [LARGE SCALE GENOMIC DNA]</scope>
    <source>
        <strain evidence="3">IBRC-M 10761</strain>
    </source>
</reference>
<feature type="chain" id="PRO_5011639674" description="DUF3500 domain-containing protein" evidence="1">
    <location>
        <begin position="23"/>
        <end position="349"/>
    </location>
</feature>
<protein>
    <recommendedName>
        <fullName evidence="4">DUF3500 domain-containing protein</fullName>
    </recommendedName>
</protein>
<dbReference type="RefSeq" id="WP_092174741.1">
    <property type="nucleotide sequence ID" value="NZ_FNZH01000003.1"/>
</dbReference>
<name>A0A1H6YK25_9BACT</name>
<dbReference type="Proteomes" id="UP000199403">
    <property type="component" value="Unassembled WGS sequence"/>
</dbReference>
<dbReference type="PANTHER" id="PTHR37489">
    <property type="entry name" value="DUF3500 DOMAIN-CONTAINING PROTEIN"/>
    <property type="match status" value="1"/>
</dbReference>
<dbReference type="PANTHER" id="PTHR37489:SF1">
    <property type="entry name" value="DUF3500 DOMAIN-CONTAINING PROTEIN"/>
    <property type="match status" value="1"/>
</dbReference>
<evidence type="ECO:0008006" key="4">
    <source>
        <dbReference type="Google" id="ProtNLM"/>
    </source>
</evidence>
<organism evidence="2 3">
    <name type="scientific">Cyclobacterium xiamenense</name>
    <dbReference type="NCBI Taxonomy" id="1297121"/>
    <lineage>
        <taxon>Bacteria</taxon>
        <taxon>Pseudomonadati</taxon>
        <taxon>Bacteroidota</taxon>
        <taxon>Cytophagia</taxon>
        <taxon>Cytophagales</taxon>
        <taxon>Cyclobacteriaceae</taxon>
        <taxon>Cyclobacterium</taxon>
    </lineage>
</organism>
<accession>A0A1H6YK25</accession>
<dbReference type="EMBL" id="FNZH01000003">
    <property type="protein sequence ID" value="SEJ41619.1"/>
    <property type="molecule type" value="Genomic_DNA"/>
</dbReference>
<feature type="signal peptide" evidence="1">
    <location>
        <begin position="1"/>
        <end position="22"/>
    </location>
</feature>